<dbReference type="Gene3D" id="3.40.50.1820">
    <property type="entry name" value="alpha/beta hydrolase"/>
    <property type="match status" value="1"/>
</dbReference>
<dbReference type="SUPFAM" id="SSF53474">
    <property type="entry name" value="alpha/beta-Hydrolases"/>
    <property type="match status" value="1"/>
</dbReference>
<accession>A0A160TED1</accession>
<sequence>MNWDRQALLEELREFDWSFKTTELSPNLAAYCRHYKLNFDDTGLALQYTAGLVSLAGFSIAVQSWRQPEARGTAILVHGYYDHIGLYASLIDFCLRQQFNVIVFDLPGHGLSSGEQAAISNFQEYDDVFSHLLQLVQAHDSSPLYAFGQSTGGAILINYLLKRQLTAAQSPFEKIVLLAPLVRPTGWQKGQLLHSVVSMFISRVKRKHGDSSSDPDFLNFVRTQDPLQSLYLSVQWVGALRQWVPFIEAQSPLDLPLLIIQGDNDGTVEWKHNLEVLAEKFPKAEVFILPDGRHHLVNESLPQRAIAYGQIADWLNR</sequence>
<dbReference type="EC" id="3.1.1.5" evidence="2"/>
<feature type="domain" description="Serine aminopeptidase S33" evidence="1">
    <location>
        <begin position="69"/>
        <end position="300"/>
    </location>
</feature>
<evidence type="ECO:0000313" key="2">
    <source>
        <dbReference type="EMBL" id="CUS42118.1"/>
    </source>
</evidence>
<gene>
    <name evidence="2" type="ORF">MGWOODY_Tha1400</name>
</gene>
<proteinExistence type="predicted"/>
<dbReference type="PRINTS" id="PR00111">
    <property type="entry name" value="ABHYDROLASE"/>
</dbReference>
<dbReference type="InterPro" id="IPR022742">
    <property type="entry name" value="Hydrolase_4"/>
</dbReference>
<organism evidence="2">
    <name type="scientific">hydrothermal vent metagenome</name>
    <dbReference type="NCBI Taxonomy" id="652676"/>
    <lineage>
        <taxon>unclassified sequences</taxon>
        <taxon>metagenomes</taxon>
        <taxon>ecological metagenomes</taxon>
    </lineage>
</organism>
<dbReference type="EMBL" id="CZQC01000061">
    <property type="protein sequence ID" value="CUS42118.1"/>
    <property type="molecule type" value="Genomic_DNA"/>
</dbReference>
<dbReference type="InterPro" id="IPR051044">
    <property type="entry name" value="MAG_DAG_Lipase"/>
</dbReference>
<protein>
    <submittedName>
        <fullName evidence="2">Lysophospholipase</fullName>
        <ecNumber evidence="2">3.1.1.5</ecNumber>
    </submittedName>
</protein>
<keyword evidence="2" id="KW-0378">Hydrolase</keyword>
<evidence type="ECO:0000259" key="1">
    <source>
        <dbReference type="Pfam" id="PF12146"/>
    </source>
</evidence>
<dbReference type="PANTHER" id="PTHR11614">
    <property type="entry name" value="PHOSPHOLIPASE-RELATED"/>
    <property type="match status" value="1"/>
</dbReference>
<dbReference type="GO" id="GO:0004622">
    <property type="term" value="F:phosphatidylcholine lysophospholipase activity"/>
    <property type="evidence" value="ECO:0007669"/>
    <property type="project" value="UniProtKB-EC"/>
</dbReference>
<dbReference type="InterPro" id="IPR029058">
    <property type="entry name" value="AB_hydrolase_fold"/>
</dbReference>
<dbReference type="Pfam" id="PF12146">
    <property type="entry name" value="Hydrolase_4"/>
    <property type="match status" value="1"/>
</dbReference>
<dbReference type="InterPro" id="IPR000073">
    <property type="entry name" value="AB_hydrolase_1"/>
</dbReference>
<reference evidence="2" key="1">
    <citation type="submission" date="2015-10" db="EMBL/GenBank/DDBJ databases">
        <authorList>
            <person name="Gilbert D.G."/>
        </authorList>
    </citation>
    <scope>NUCLEOTIDE SEQUENCE</scope>
</reference>
<dbReference type="AlphaFoldDB" id="A0A160TED1"/>
<name>A0A160TED1_9ZZZZ</name>